<dbReference type="Proteomes" id="UP000789423">
    <property type="component" value="Unassembled WGS sequence"/>
</dbReference>
<sequence>MNGQRLVSVPLLFQNHIIKLTIPVALLFTFYLPQSFIVYPFLLYYMFSFFIYRYVTYIEAHFQIMNKKQTTRLFPEESGQLSIMLQNKAKLPLVNGKCFFHINPSLVTHPSIGLEQISKTLFSFPFSHPTRSQQKWDLTFTATKRGVFQIEQFECIIGDPFNIIQVHLPVMHKLKTEIIVYPTSKQIAGLQEIQQLLIGSYKTNFSFFHDETSIVGVKQYERESFRSIHWKASAKMQSLQAKQYEAVKNYSWTICICLASDRGLGWKENIEDLISYATYICQIATEKKVPFELFISILAEDGPLHLTLNEGQMHYAKALEELARISEDSTLLPRDGFLHYMMRKRVRSSTMFFLGVPKKDIPHTMQPTYIVHNEGVIEALEYMATVR</sequence>
<keyword evidence="1" id="KW-0472">Membrane</keyword>
<organism evidence="2 3">
    <name type="scientific">Bacillus rhizoplanae</name>
    <dbReference type="NCBI Taxonomy" id="2880966"/>
    <lineage>
        <taxon>Bacteria</taxon>
        <taxon>Bacillati</taxon>
        <taxon>Bacillota</taxon>
        <taxon>Bacilli</taxon>
        <taxon>Bacillales</taxon>
        <taxon>Bacillaceae</taxon>
        <taxon>Bacillus</taxon>
    </lineage>
</organism>
<evidence type="ECO:0000256" key="1">
    <source>
        <dbReference type="SAM" id="Phobius"/>
    </source>
</evidence>
<keyword evidence="3" id="KW-1185">Reference proteome</keyword>
<feature type="transmembrane region" description="Helical" evidence="1">
    <location>
        <begin position="12"/>
        <end position="31"/>
    </location>
</feature>
<reference evidence="2 3" key="1">
    <citation type="submission" date="2021-10" db="EMBL/GenBank/DDBJ databases">
        <authorList>
            <person name="Criscuolo A."/>
        </authorList>
    </citation>
    <scope>NUCLEOTIDE SEQUENCE [LARGE SCALE GENOMIC DNA]</scope>
    <source>
        <strain evidence="3">CIP 111899</strain>
    </source>
</reference>
<gene>
    <name evidence="2" type="ORF">BACCIP111899_03875</name>
</gene>
<accession>A0ABM8YFM9</accession>
<proteinExistence type="predicted"/>
<dbReference type="PANTHER" id="PTHR34351">
    <property type="entry name" value="SLR1927 PROTEIN-RELATED"/>
    <property type="match status" value="1"/>
</dbReference>
<keyword evidence="1" id="KW-1133">Transmembrane helix</keyword>
<dbReference type="RefSeq" id="WP_230576583.1">
    <property type="nucleotide sequence ID" value="NZ_CAKJTI010000033.1"/>
</dbReference>
<dbReference type="EMBL" id="CAKJTI010000033">
    <property type="protein sequence ID" value="CAG9614642.1"/>
    <property type="molecule type" value="Genomic_DNA"/>
</dbReference>
<comment type="caution">
    <text evidence="2">The sequence shown here is derived from an EMBL/GenBank/DDBJ whole genome shotgun (WGS) entry which is preliminary data.</text>
</comment>
<name>A0ABM8YFM9_9BACI</name>
<evidence type="ECO:0000313" key="2">
    <source>
        <dbReference type="EMBL" id="CAG9614642.1"/>
    </source>
</evidence>
<protein>
    <recommendedName>
        <fullName evidence="4">DUF58 domain-containing protein</fullName>
    </recommendedName>
</protein>
<evidence type="ECO:0008006" key="4">
    <source>
        <dbReference type="Google" id="ProtNLM"/>
    </source>
</evidence>
<keyword evidence="1" id="KW-0812">Transmembrane</keyword>
<evidence type="ECO:0000313" key="3">
    <source>
        <dbReference type="Proteomes" id="UP000789423"/>
    </source>
</evidence>
<dbReference type="PANTHER" id="PTHR34351:SF2">
    <property type="entry name" value="DUF58 DOMAIN-CONTAINING PROTEIN"/>
    <property type="match status" value="1"/>
</dbReference>